<name>A0A9D5CWP6_9LILI</name>
<organism evidence="2 3">
    <name type="scientific">Dioscorea zingiberensis</name>
    <dbReference type="NCBI Taxonomy" id="325984"/>
    <lineage>
        <taxon>Eukaryota</taxon>
        <taxon>Viridiplantae</taxon>
        <taxon>Streptophyta</taxon>
        <taxon>Embryophyta</taxon>
        <taxon>Tracheophyta</taxon>
        <taxon>Spermatophyta</taxon>
        <taxon>Magnoliopsida</taxon>
        <taxon>Liliopsida</taxon>
        <taxon>Dioscoreales</taxon>
        <taxon>Dioscoreaceae</taxon>
        <taxon>Dioscorea</taxon>
    </lineage>
</organism>
<reference evidence="2" key="1">
    <citation type="submission" date="2021-03" db="EMBL/GenBank/DDBJ databases">
        <authorList>
            <person name="Li Z."/>
            <person name="Yang C."/>
        </authorList>
    </citation>
    <scope>NUCLEOTIDE SEQUENCE</scope>
    <source>
        <strain evidence="2">Dzin_1.0</strain>
        <tissue evidence="2">Leaf</tissue>
    </source>
</reference>
<gene>
    <name evidence="2" type="ORF">J5N97_008647</name>
</gene>
<dbReference type="OrthoDB" id="2016101at2759"/>
<sequence>MMEHCYNSVYEDESMDSGRKIIMHPLYLPKLSPWLDVKVFYVRFSNFKVGASTPKHLTLTHIPLTPDTILEVNGKRSSSYSECVTCLLRKYRVDKRSEEATFVSTNSIRMTGNVRFEVYDKDDILLCGVLELSNANGFVGESKNHSRKWSMKCESTVSYSMSLLKGKPNTSLEMLSPTIEVYVTGCCSGRPIILTKILHVGLRKKHHMKVMLDSIPENRTAELKSEESSEVDLQVSDNPDYKENDMDVDYNSTFLMAEYFEGEDGELPWFNAGVRVGVGLGLGICLSIGIGVSLFVRKYQATSRKFTNWFI</sequence>
<feature type="transmembrane region" description="Helical" evidence="1">
    <location>
        <begin position="276"/>
        <end position="296"/>
    </location>
</feature>
<keyword evidence="3" id="KW-1185">Reference proteome</keyword>
<proteinExistence type="predicted"/>
<keyword evidence="1" id="KW-1133">Transmembrane helix</keyword>
<reference evidence="2" key="2">
    <citation type="journal article" date="2022" name="Hortic Res">
        <title>The genome of Dioscorea zingiberensis sheds light on the biosynthesis, origin and evolution of the medicinally important diosgenin saponins.</title>
        <authorList>
            <person name="Li Y."/>
            <person name="Tan C."/>
            <person name="Li Z."/>
            <person name="Guo J."/>
            <person name="Li S."/>
            <person name="Chen X."/>
            <person name="Wang C."/>
            <person name="Dai X."/>
            <person name="Yang H."/>
            <person name="Song W."/>
            <person name="Hou L."/>
            <person name="Xu J."/>
            <person name="Tong Z."/>
            <person name="Xu A."/>
            <person name="Yuan X."/>
            <person name="Wang W."/>
            <person name="Yang Q."/>
            <person name="Chen L."/>
            <person name="Sun Z."/>
            <person name="Wang K."/>
            <person name="Pan B."/>
            <person name="Chen J."/>
            <person name="Bao Y."/>
            <person name="Liu F."/>
            <person name="Qi X."/>
            <person name="Gang D.R."/>
            <person name="Wen J."/>
            <person name="Li J."/>
        </authorList>
    </citation>
    <scope>NUCLEOTIDE SEQUENCE</scope>
    <source>
        <strain evidence="2">Dzin_1.0</strain>
    </source>
</reference>
<dbReference type="PANTHER" id="PTHR42938">
    <property type="entry name" value="FORMATE DEHYDROGENASE 1"/>
    <property type="match status" value="1"/>
</dbReference>
<keyword evidence="1" id="KW-0812">Transmembrane</keyword>
<dbReference type="GO" id="GO:0004617">
    <property type="term" value="F:phosphoglycerate dehydrogenase activity"/>
    <property type="evidence" value="ECO:0007669"/>
    <property type="project" value="TreeGrafter"/>
</dbReference>
<keyword evidence="1" id="KW-0472">Membrane</keyword>
<evidence type="ECO:0000313" key="2">
    <source>
        <dbReference type="EMBL" id="KAJ0980392.1"/>
    </source>
</evidence>
<accession>A0A9D5CWP6</accession>
<comment type="caution">
    <text evidence="2">The sequence shown here is derived from an EMBL/GenBank/DDBJ whole genome shotgun (WGS) entry which is preliminary data.</text>
</comment>
<dbReference type="AlphaFoldDB" id="A0A9D5CWP6"/>
<dbReference type="Proteomes" id="UP001085076">
    <property type="component" value="Miscellaneous, Linkage group lg02"/>
</dbReference>
<dbReference type="EMBL" id="JAGGNH010000002">
    <property type="protein sequence ID" value="KAJ0980392.1"/>
    <property type="molecule type" value="Genomic_DNA"/>
</dbReference>
<dbReference type="PANTHER" id="PTHR42938:SF11">
    <property type="entry name" value="ERYTHRONATE-4-PHOSPHATE DEHYDROGENASE FAMILY PROTEIN"/>
    <property type="match status" value="1"/>
</dbReference>
<protein>
    <recommendedName>
        <fullName evidence="4">Erythronate-4-phosphate dehydrogenase family protein</fullName>
    </recommendedName>
</protein>
<evidence type="ECO:0000256" key="1">
    <source>
        <dbReference type="SAM" id="Phobius"/>
    </source>
</evidence>
<evidence type="ECO:0008006" key="4">
    <source>
        <dbReference type="Google" id="ProtNLM"/>
    </source>
</evidence>
<evidence type="ECO:0000313" key="3">
    <source>
        <dbReference type="Proteomes" id="UP001085076"/>
    </source>
</evidence>